<accession>A0AAF0TIS3</accession>
<dbReference type="EMBL" id="CP133614">
    <property type="protein sequence ID" value="WMV20946.1"/>
    <property type="molecule type" value="Genomic_DNA"/>
</dbReference>
<organism evidence="9 10">
    <name type="scientific">Solanum verrucosum</name>
    <dbReference type="NCBI Taxonomy" id="315347"/>
    <lineage>
        <taxon>Eukaryota</taxon>
        <taxon>Viridiplantae</taxon>
        <taxon>Streptophyta</taxon>
        <taxon>Embryophyta</taxon>
        <taxon>Tracheophyta</taxon>
        <taxon>Spermatophyta</taxon>
        <taxon>Magnoliopsida</taxon>
        <taxon>eudicotyledons</taxon>
        <taxon>Gunneridae</taxon>
        <taxon>Pentapetalae</taxon>
        <taxon>asterids</taxon>
        <taxon>lamiids</taxon>
        <taxon>Solanales</taxon>
        <taxon>Solanaceae</taxon>
        <taxon>Solanoideae</taxon>
        <taxon>Solaneae</taxon>
        <taxon>Solanum</taxon>
    </lineage>
</organism>
<keyword evidence="4" id="KW-0735">Signal-anchor</keyword>
<keyword evidence="7" id="KW-0812">Transmembrane</keyword>
<keyword evidence="3" id="KW-0521">NADP</keyword>
<evidence type="ECO:0000256" key="1">
    <source>
        <dbReference type="ARBA" id="ARBA00004606"/>
    </source>
</evidence>
<dbReference type="SUPFAM" id="SSF51735">
    <property type="entry name" value="NAD(P)-binding Rossmann-fold domains"/>
    <property type="match status" value="1"/>
</dbReference>
<evidence type="ECO:0000256" key="3">
    <source>
        <dbReference type="ARBA" id="ARBA00022857"/>
    </source>
</evidence>
<dbReference type="GO" id="GO:0005829">
    <property type="term" value="C:cytosol"/>
    <property type="evidence" value="ECO:0007669"/>
    <property type="project" value="TreeGrafter"/>
</dbReference>
<dbReference type="PRINTS" id="PR00081">
    <property type="entry name" value="GDHRDH"/>
</dbReference>
<evidence type="ECO:0000259" key="8">
    <source>
        <dbReference type="Pfam" id="PF14244"/>
    </source>
</evidence>
<dbReference type="InterPro" id="IPR020904">
    <property type="entry name" value="Sc_DH/Rdtase_CS"/>
</dbReference>
<keyword evidence="5" id="KW-0560">Oxidoreductase</keyword>
<evidence type="ECO:0000256" key="5">
    <source>
        <dbReference type="ARBA" id="ARBA00023002"/>
    </source>
</evidence>
<feature type="domain" description="Retrotransposon Copia-like N-terminal" evidence="8">
    <location>
        <begin position="19"/>
        <end position="64"/>
    </location>
</feature>
<comment type="subcellular location">
    <subcellularLocation>
        <location evidence="1">Membrane</location>
        <topology evidence="1">Single-pass type II membrane protein</topology>
    </subcellularLocation>
</comment>
<dbReference type="Proteomes" id="UP001234989">
    <property type="component" value="Chromosome 3"/>
</dbReference>
<evidence type="ECO:0000256" key="2">
    <source>
        <dbReference type="ARBA" id="ARBA00006484"/>
    </source>
</evidence>
<dbReference type="AlphaFoldDB" id="A0AAF0TIS3"/>
<dbReference type="PANTHER" id="PTHR43391">
    <property type="entry name" value="RETINOL DEHYDROGENASE-RELATED"/>
    <property type="match status" value="1"/>
</dbReference>
<dbReference type="NCBIfam" id="NF004825">
    <property type="entry name" value="PRK06181.1"/>
    <property type="match status" value="1"/>
</dbReference>
<dbReference type="InterPro" id="IPR029472">
    <property type="entry name" value="Copia-like_N"/>
</dbReference>
<name>A0AAF0TIS3_SOLVR</name>
<dbReference type="GO" id="GO:0016020">
    <property type="term" value="C:membrane"/>
    <property type="evidence" value="ECO:0007669"/>
    <property type="project" value="UniProtKB-SubCell"/>
</dbReference>
<keyword evidence="7" id="KW-1133">Transmembrane helix</keyword>
<protein>
    <recommendedName>
        <fullName evidence="8">Retrotransposon Copia-like N-terminal domain-containing protein</fullName>
    </recommendedName>
</protein>
<dbReference type="GO" id="GO:0072582">
    <property type="term" value="F:17-beta-hydroxysteroid dehydrogenase (NADP+) activity"/>
    <property type="evidence" value="ECO:0007669"/>
    <property type="project" value="TreeGrafter"/>
</dbReference>
<sequence length="488" mass="55017">MTELTVATLEHSHPFYLQASDMPGAALIATKLTGPENYGLWSRSLRLALLVKNKLGFVDGTCQKSSFKGDLATQWERYNAIVLSWISSTVASELLTSIVYASNAKRVWDDFKKRFDKSNLTRVYHLWAEVSSLKQAMVLLDLIHKFLNLVAPPFTLFTLLIFLPPYQFIKYFLSILGKIFSEDVAGKVVVITGASSGIGEHLAYEYARRGACLTIAARREKSLREVAERALDLGAPDVLVVPADVSKVEDCRRVIDKTMSHFGRLDHLVNNAGMTSVSLFEEIEDITNMRSIMDINFWGSVYMTRFAIPYLRYSEGRIIVLSSAASWMPAPRISLYSASKAAMVLFFEALRIEFGRDIKITLVTPGFVESEMTQGKFIDKTGKVDVNPQMRDVEVGITPVMKVEDCAKAIVNGACRGERYITVPSWFRVTYLWKVFCPDVVEWFLRLLYLSSWGASPEDAPSKKILDYTGVQKVLYPENIRELEPKTE</sequence>
<dbReference type="PROSITE" id="PS00061">
    <property type="entry name" value="ADH_SHORT"/>
    <property type="match status" value="1"/>
</dbReference>
<dbReference type="GO" id="GO:0008202">
    <property type="term" value="P:steroid metabolic process"/>
    <property type="evidence" value="ECO:0007669"/>
    <property type="project" value="TreeGrafter"/>
</dbReference>
<feature type="transmembrane region" description="Helical" evidence="7">
    <location>
        <begin position="146"/>
        <end position="166"/>
    </location>
</feature>
<evidence type="ECO:0000313" key="10">
    <source>
        <dbReference type="Proteomes" id="UP001234989"/>
    </source>
</evidence>
<keyword evidence="10" id="KW-1185">Reference proteome</keyword>
<dbReference type="Pfam" id="PF14244">
    <property type="entry name" value="Retrotran_gag_3"/>
    <property type="match status" value="1"/>
</dbReference>
<reference evidence="9" key="1">
    <citation type="submission" date="2023-08" db="EMBL/GenBank/DDBJ databases">
        <title>A de novo genome assembly of Solanum verrucosum Schlechtendal, a Mexican diploid species geographically isolated from the other diploid A-genome species in potato relatives.</title>
        <authorList>
            <person name="Hosaka K."/>
        </authorList>
    </citation>
    <scope>NUCLEOTIDE SEQUENCE</scope>
    <source>
        <tissue evidence="9">Young leaves</tissue>
    </source>
</reference>
<comment type="similarity">
    <text evidence="2 6">Belongs to the short-chain dehydrogenases/reductases (SDR) family.</text>
</comment>
<gene>
    <name evidence="9" type="ORF">MTR67_014331</name>
</gene>
<dbReference type="InterPro" id="IPR036291">
    <property type="entry name" value="NAD(P)-bd_dom_sf"/>
</dbReference>
<dbReference type="InterPro" id="IPR002347">
    <property type="entry name" value="SDR_fam"/>
</dbReference>
<dbReference type="Pfam" id="PF00106">
    <property type="entry name" value="adh_short"/>
    <property type="match status" value="1"/>
</dbReference>
<dbReference type="Gene3D" id="3.40.50.720">
    <property type="entry name" value="NAD(P)-binding Rossmann-like Domain"/>
    <property type="match status" value="1"/>
</dbReference>
<evidence type="ECO:0000256" key="7">
    <source>
        <dbReference type="SAM" id="Phobius"/>
    </source>
</evidence>
<dbReference type="PRINTS" id="PR00080">
    <property type="entry name" value="SDRFAMILY"/>
</dbReference>
<evidence type="ECO:0000256" key="4">
    <source>
        <dbReference type="ARBA" id="ARBA00022968"/>
    </source>
</evidence>
<proteinExistence type="inferred from homology"/>
<keyword evidence="7" id="KW-0472">Membrane</keyword>
<evidence type="ECO:0000256" key="6">
    <source>
        <dbReference type="RuleBase" id="RU000363"/>
    </source>
</evidence>
<evidence type="ECO:0000313" key="9">
    <source>
        <dbReference type="EMBL" id="WMV20946.1"/>
    </source>
</evidence>
<dbReference type="PANTHER" id="PTHR43391:SF89">
    <property type="entry name" value="11-BETA-HYDROXYSTEROID DEHYDROGENASE 1A-RELATED"/>
    <property type="match status" value="1"/>
</dbReference>